<dbReference type="InterPro" id="IPR054539">
    <property type="entry name" value="Beta-prop_PDH"/>
</dbReference>
<proteinExistence type="predicted"/>
<dbReference type="PANTHER" id="PTHR19328:SF53">
    <property type="entry name" value="MEMBRANE PROTEIN"/>
    <property type="match status" value="1"/>
</dbReference>
<dbReference type="PANTHER" id="PTHR19328">
    <property type="entry name" value="HEDGEHOG-INTERACTING PROTEIN"/>
    <property type="match status" value="1"/>
</dbReference>
<comment type="caution">
    <text evidence="2">The sequence shown here is derived from an EMBL/GenBank/DDBJ whole genome shotgun (WGS) entry which is preliminary data.</text>
</comment>
<dbReference type="Pfam" id="PF22807">
    <property type="entry name" value="TrAA12"/>
    <property type="match status" value="1"/>
</dbReference>
<name>A0A1F5N8D4_9BACT</name>
<evidence type="ECO:0000313" key="3">
    <source>
        <dbReference type="Proteomes" id="UP000177610"/>
    </source>
</evidence>
<dbReference type="Proteomes" id="UP000177610">
    <property type="component" value="Unassembled WGS sequence"/>
</dbReference>
<dbReference type="InterPro" id="IPR011042">
    <property type="entry name" value="6-blade_b-propeller_TolB-like"/>
</dbReference>
<dbReference type="AlphaFoldDB" id="A0A1F5N8D4"/>
<feature type="domain" description="Pyrroloquinoline quinone-dependent pyranose dehydrogenase beta-propeller" evidence="1">
    <location>
        <begin position="59"/>
        <end position="394"/>
    </location>
</feature>
<protein>
    <recommendedName>
        <fullName evidence="1">Pyrroloquinoline quinone-dependent pyranose dehydrogenase beta-propeller domain-containing protein</fullName>
    </recommendedName>
</protein>
<sequence length="399" mass="44590">MKRNLTLVLILVAVLVVLVFINERRKQQEDTEEAIQPPVIVGDPSLAGDHTGLGLVLPEHFGIQKFVEDVPGARVMAWDGMGNLWISQTSEDAITKITVQNGNPTKKEKVFSRLKRPHGIAFDPQDGNVLYFAEEDKISQVNIATEPLNPVVIKDGLPTGGRHVTRTIKFGPDDRLYLSVGSSCNVCIEDNEYRAKIFSMKKDGSDFKELARGLRNSVFFTWSYLDGKMWATDMGSDHLGDDLPPDEINVIQQDGNYGWPNCYGKNNHDSDFDKNVYIRNPCMDPYEISSHIDLPAHTAVLGLDFIPEEGWPSSLWYDLIVASHGSSERSEKIGYKLLHVKLDAKGNYEGTEDFISGWLQDDEVLGRPVDVLIQPGGQMYVSDDKSGVIYKVTYNGPQE</sequence>
<dbReference type="InterPro" id="IPR011041">
    <property type="entry name" value="Quinoprot_gluc/sorb_DH_b-prop"/>
</dbReference>
<dbReference type="Gene3D" id="2.120.10.30">
    <property type="entry name" value="TolB, C-terminal domain"/>
    <property type="match status" value="1"/>
</dbReference>
<dbReference type="SUPFAM" id="SSF50952">
    <property type="entry name" value="Soluble quinoprotein glucose dehydrogenase"/>
    <property type="match status" value="1"/>
</dbReference>
<dbReference type="EMBL" id="MFEH01000004">
    <property type="protein sequence ID" value="OGE73874.1"/>
    <property type="molecule type" value="Genomic_DNA"/>
</dbReference>
<gene>
    <name evidence="2" type="ORF">A2717_04550</name>
</gene>
<evidence type="ECO:0000313" key="2">
    <source>
        <dbReference type="EMBL" id="OGE73874.1"/>
    </source>
</evidence>
<evidence type="ECO:0000259" key="1">
    <source>
        <dbReference type="Pfam" id="PF22807"/>
    </source>
</evidence>
<dbReference type="STRING" id="1817821.A2717_04550"/>
<accession>A0A1F5N8D4</accession>
<organism evidence="2 3">
    <name type="scientific">Candidatus Doudnabacteria bacterium RIFCSPHIGHO2_01_FULL_41_86</name>
    <dbReference type="NCBI Taxonomy" id="1817821"/>
    <lineage>
        <taxon>Bacteria</taxon>
        <taxon>Candidatus Doudnaibacteriota</taxon>
    </lineage>
</organism>
<reference evidence="2 3" key="1">
    <citation type="journal article" date="2016" name="Nat. Commun.">
        <title>Thousands of microbial genomes shed light on interconnected biogeochemical processes in an aquifer system.</title>
        <authorList>
            <person name="Anantharaman K."/>
            <person name="Brown C.T."/>
            <person name="Hug L.A."/>
            <person name="Sharon I."/>
            <person name="Castelle C.J."/>
            <person name="Probst A.J."/>
            <person name="Thomas B.C."/>
            <person name="Singh A."/>
            <person name="Wilkins M.J."/>
            <person name="Karaoz U."/>
            <person name="Brodie E.L."/>
            <person name="Williams K.H."/>
            <person name="Hubbard S.S."/>
            <person name="Banfield J.F."/>
        </authorList>
    </citation>
    <scope>NUCLEOTIDE SEQUENCE [LARGE SCALE GENOMIC DNA]</scope>
</reference>